<keyword evidence="4" id="KW-0808">Transferase</keyword>
<dbReference type="SUPFAM" id="SSF55831">
    <property type="entry name" value="Thymidylate synthase/dCMP hydroxymethylase"/>
    <property type="match status" value="1"/>
</dbReference>
<dbReference type="EMBL" id="UYRT01080037">
    <property type="protein sequence ID" value="VDN21911.1"/>
    <property type="molecule type" value="Genomic_DNA"/>
</dbReference>
<evidence type="ECO:0000313" key="6">
    <source>
        <dbReference type="EMBL" id="VDN21911.1"/>
    </source>
</evidence>
<dbReference type="UniPathway" id="UPA00575"/>
<dbReference type="InterPro" id="IPR023451">
    <property type="entry name" value="Thymidate_synth/dCMP_Mease_dom"/>
</dbReference>
<dbReference type="GO" id="GO:0005829">
    <property type="term" value="C:cytosol"/>
    <property type="evidence" value="ECO:0007669"/>
    <property type="project" value="TreeGrafter"/>
</dbReference>
<organism evidence="6 7">
    <name type="scientific">Gongylonema pulchrum</name>
    <dbReference type="NCBI Taxonomy" id="637853"/>
    <lineage>
        <taxon>Eukaryota</taxon>
        <taxon>Metazoa</taxon>
        <taxon>Ecdysozoa</taxon>
        <taxon>Nematoda</taxon>
        <taxon>Chromadorea</taxon>
        <taxon>Rhabditida</taxon>
        <taxon>Spirurina</taxon>
        <taxon>Spiruromorpha</taxon>
        <taxon>Spiruroidea</taxon>
        <taxon>Gongylonematidae</taxon>
        <taxon>Gongylonema</taxon>
    </lineage>
</organism>
<evidence type="ECO:0000313" key="7">
    <source>
        <dbReference type="Proteomes" id="UP000271098"/>
    </source>
</evidence>
<feature type="domain" description="Thymidylate synthase/dCMP hydroxymethylase" evidence="5">
    <location>
        <begin position="1"/>
        <end position="87"/>
    </location>
</feature>
<name>A0A3P7MUK3_9BILA</name>
<dbReference type="Gene3D" id="3.30.572.10">
    <property type="entry name" value="Thymidylate synthase/dCMP hydroxymethylase domain"/>
    <property type="match status" value="1"/>
</dbReference>
<dbReference type="GO" id="GO:0004799">
    <property type="term" value="F:thymidylate synthase activity"/>
    <property type="evidence" value="ECO:0007669"/>
    <property type="project" value="TreeGrafter"/>
</dbReference>
<dbReference type="PANTHER" id="PTHR11548">
    <property type="entry name" value="THYMIDYLATE SYNTHASE 1"/>
    <property type="match status" value="1"/>
</dbReference>
<dbReference type="InterPro" id="IPR045097">
    <property type="entry name" value="Thymidate_synth/dCMP_Mease"/>
</dbReference>
<dbReference type="Pfam" id="PF00303">
    <property type="entry name" value="Thymidylat_synt"/>
    <property type="match status" value="1"/>
</dbReference>
<dbReference type="PANTHER" id="PTHR11548:SF2">
    <property type="entry name" value="THYMIDYLATE SYNTHASE"/>
    <property type="match status" value="1"/>
</dbReference>
<keyword evidence="3" id="KW-0489">Methyltransferase</keyword>
<accession>A0A3P7MUK3</accession>
<dbReference type="GO" id="GO:0006235">
    <property type="term" value="P:dTTP biosynthetic process"/>
    <property type="evidence" value="ECO:0007669"/>
    <property type="project" value="UniProtKB-UniPathway"/>
</dbReference>
<dbReference type="InterPro" id="IPR036926">
    <property type="entry name" value="Thymidate_synth/dCMP_Mease_sf"/>
</dbReference>
<dbReference type="GO" id="GO:0006231">
    <property type="term" value="P:dTMP biosynthetic process"/>
    <property type="evidence" value="ECO:0007669"/>
    <property type="project" value="TreeGrafter"/>
</dbReference>
<dbReference type="Proteomes" id="UP000271098">
    <property type="component" value="Unassembled WGS sequence"/>
</dbReference>
<protein>
    <recommendedName>
        <fullName evidence="2">Thymidylate synthase</fullName>
    </recommendedName>
</protein>
<sequence length="87" mass="9798">MASYGLLTHMIAHVCGLKTGYLHHSLGDAHVYVNHVDALQEQLKRVPRPFPTVRFVGDIKTIDDFTAESIVLENYKPMSTIKMEMAV</sequence>
<evidence type="ECO:0000256" key="4">
    <source>
        <dbReference type="ARBA" id="ARBA00022679"/>
    </source>
</evidence>
<keyword evidence="7" id="KW-1185">Reference proteome</keyword>
<evidence type="ECO:0000256" key="2">
    <source>
        <dbReference type="ARBA" id="ARBA00015931"/>
    </source>
</evidence>
<comment type="pathway">
    <text evidence="1">Pyrimidine metabolism; dTTP biosynthesis.</text>
</comment>
<reference evidence="6 7" key="1">
    <citation type="submission" date="2018-11" db="EMBL/GenBank/DDBJ databases">
        <authorList>
            <consortium name="Pathogen Informatics"/>
        </authorList>
    </citation>
    <scope>NUCLEOTIDE SEQUENCE [LARGE SCALE GENOMIC DNA]</scope>
</reference>
<evidence type="ECO:0000256" key="3">
    <source>
        <dbReference type="ARBA" id="ARBA00022603"/>
    </source>
</evidence>
<evidence type="ECO:0000259" key="5">
    <source>
        <dbReference type="Pfam" id="PF00303"/>
    </source>
</evidence>
<dbReference type="OrthoDB" id="766at2759"/>
<dbReference type="GO" id="GO:0032259">
    <property type="term" value="P:methylation"/>
    <property type="evidence" value="ECO:0007669"/>
    <property type="project" value="UniProtKB-KW"/>
</dbReference>
<dbReference type="AlphaFoldDB" id="A0A3P7MUK3"/>
<dbReference type="GO" id="GO:0005739">
    <property type="term" value="C:mitochondrion"/>
    <property type="evidence" value="ECO:0007669"/>
    <property type="project" value="TreeGrafter"/>
</dbReference>
<proteinExistence type="predicted"/>
<gene>
    <name evidence="6" type="ORF">GPUH_LOCUS13242</name>
</gene>
<evidence type="ECO:0000256" key="1">
    <source>
        <dbReference type="ARBA" id="ARBA00004992"/>
    </source>
</evidence>